<evidence type="ECO:0000313" key="2">
    <source>
        <dbReference type="Proteomes" id="UP000284706"/>
    </source>
</evidence>
<evidence type="ECO:0008006" key="3">
    <source>
        <dbReference type="Google" id="ProtNLM"/>
    </source>
</evidence>
<sequence length="393" mass="45230">MHPTRRRLYNLYRTMMDNPRPDRHSSERADRGMDPPVWVTSFVEIINILNHECTRWRSLDLSLPKELLSRFDFAKSNPAVLQELKLDSPTGEVLDIQALELVAVRNLDVSSPMLNLVNLNFTNTTAITLRSVALDQIIYILESVPRLLACRLQNVTMRAVEEPRRAYHHVVHSKLRSLEFKCGYRNPMTIVFDALTLPALQHLQLEYLEEGRSISSIVSFLRRSSNSVKSLSLNMTKITGKDLVLLLRATPSLQDLNLTHSPMDAENLFDLAEALTSHLSTSENIFLPFLQTFDWFGDVGFPWTFLPSLFAPLLPNDNTPGRPLQKVKIYCNLCDEPYEVPYVDEDILAQLSKFSDQVHFRFGMPLEYDVADLWEMSLDKWRHPTRDEEVCVV</sequence>
<accession>A0A409VH84</accession>
<proteinExistence type="predicted"/>
<organism evidence="1 2">
    <name type="scientific">Gymnopilus dilepis</name>
    <dbReference type="NCBI Taxonomy" id="231916"/>
    <lineage>
        <taxon>Eukaryota</taxon>
        <taxon>Fungi</taxon>
        <taxon>Dikarya</taxon>
        <taxon>Basidiomycota</taxon>
        <taxon>Agaricomycotina</taxon>
        <taxon>Agaricomycetes</taxon>
        <taxon>Agaricomycetidae</taxon>
        <taxon>Agaricales</taxon>
        <taxon>Agaricineae</taxon>
        <taxon>Hymenogastraceae</taxon>
        <taxon>Gymnopilus</taxon>
    </lineage>
</organism>
<dbReference type="SUPFAM" id="SSF52047">
    <property type="entry name" value="RNI-like"/>
    <property type="match status" value="1"/>
</dbReference>
<dbReference type="InterPro" id="IPR032675">
    <property type="entry name" value="LRR_dom_sf"/>
</dbReference>
<comment type="caution">
    <text evidence="1">The sequence shown here is derived from an EMBL/GenBank/DDBJ whole genome shotgun (WGS) entry which is preliminary data.</text>
</comment>
<keyword evidence="2" id="KW-1185">Reference proteome</keyword>
<dbReference type="EMBL" id="NHYE01005649">
    <property type="protein sequence ID" value="PPQ65619.1"/>
    <property type="molecule type" value="Genomic_DNA"/>
</dbReference>
<dbReference type="OrthoDB" id="3365698at2759"/>
<dbReference type="InParanoid" id="A0A409VH84"/>
<evidence type="ECO:0000313" key="1">
    <source>
        <dbReference type="EMBL" id="PPQ65619.1"/>
    </source>
</evidence>
<reference evidence="1 2" key="1">
    <citation type="journal article" date="2018" name="Evol. Lett.">
        <title>Horizontal gene cluster transfer increased hallucinogenic mushroom diversity.</title>
        <authorList>
            <person name="Reynolds H.T."/>
            <person name="Vijayakumar V."/>
            <person name="Gluck-Thaler E."/>
            <person name="Korotkin H.B."/>
            <person name="Matheny P.B."/>
            <person name="Slot J.C."/>
        </authorList>
    </citation>
    <scope>NUCLEOTIDE SEQUENCE [LARGE SCALE GENOMIC DNA]</scope>
    <source>
        <strain evidence="1 2">SRW20</strain>
    </source>
</reference>
<name>A0A409VH84_9AGAR</name>
<dbReference type="AlphaFoldDB" id="A0A409VH84"/>
<dbReference type="Proteomes" id="UP000284706">
    <property type="component" value="Unassembled WGS sequence"/>
</dbReference>
<gene>
    <name evidence="1" type="ORF">CVT26_000561</name>
</gene>
<protein>
    <recommendedName>
        <fullName evidence="3">F-box domain-containing protein</fullName>
    </recommendedName>
</protein>
<dbReference type="Gene3D" id="3.80.10.10">
    <property type="entry name" value="Ribonuclease Inhibitor"/>
    <property type="match status" value="1"/>
</dbReference>